<organism evidence="1 2">
    <name type="scientific">Sunxiuqinia elliptica</name>
    <dbReference type="NCBI Taxonomy" id="655355"/>
    <lineage>
        <taxon>Bacteria</taxon>
        <taxon>Pseudomonadati</taxon>
        <taxon>Bacteroidota</taxon>
        <taxon>Bacteroidia</taxon>
        <taxon>Marinilabiliales</taxon>
        <taxon>Prolixibacteraceae</taxon>
        <taxon>Sunxiuqinia</taxon>
    </lineage>
</organism>
<evidence type="ECO:0000313" key="2">
    <source>
        <dbReference type="Proteomes" id="UP000294848"/>
    </source>
</evidence>
<dbReference type="AlphaFoldDB" id="A0A4R6GRJ4"/>
<dbReference type="RefSeq" id="WP_133466396.1">
    <property type="nucleotide sequence ID" value="NZ_SNWI01000009.1"/>
</dbReference>
<name>A0A4R6GRJ4_9BACT</name>
<gene>
    <name evidence="1" type="ORF">DET52_109227</name>
</gene>
<dbReference type="Proteomes" id="UP000294848">
    <property type="component" value="Unassembled WGS sequence"/>
</dbReference>
<reference evidence="1 2" key="1">
    <citation type="submission" date="2019-03" db="EMBL/GenBank/DDBJ databases">
        <title>Freshwater and sediment microbial communities from various areas in North America, analyzing microbe dynamics in response to fracking.</title>
        <authorList>
            <person name="Lamendella R."/>
        </authorList>
    </citation>
    <scope>NUCLEOTIDE SEQUENCE [LARGE SCALE GENOMIC DNA]</scope>
    <source>
        <strain evidence="1 2">114D</strain>
    </source>
</reference>
<dbReference type="OrthoDB" id="6121546at2"/>
<protein>
    <recommendedName>
        <fullName evidence="3">Abortive infection Abi-like protein</fullName>
    </recommendedName>
</protein>
<sequence length="284" mass="32618">MAKLKQTDKLLLESQFEMSNGYVLDFSNPSFQQFIFDTCKIDIYNSKYSTYGDSKAKRLRVFWQLETDMIVGKLTNEMLAYWRAKKKLKNEELTREEALLFNDCLAIANKLRGVSRTKKKSSESSKEDFLRKEFKSLEIDKLGIDSNVIAIIKSRLEEIRISLENNLSLSAVIMCGSVLEGILLGTATSKMKEFNQSTSSPINKETGKVKPFHEWSLSNFIDVSYNLGLIGLDVKKYSHSLRDFRNYIHPYQQMSSQFSPDINTAKISWQVLQAAIDDLINNQK</sequence>
<proteinExistence type="predicted"/>
<evidence type="ECO:0008006" key="3">
    <source>
        <dbReference type="Google" id="ProtNLM"/>
    </source>
</evidence>
<evidence type="ECO:0000313" key="1">
    <source>
        <dbReference type="EMBL" id="TDN97823.1"/>
    </source>
</evidence>
<comment type="caution">
    <text evidence="1">The sequence shown here is derived from an EMBL/GenBank/DDBJ whole genome shotgun (WGS) entry which is preliminary data.</text>
</comment>
<dbReference type="EMBL" id="SNWI01000009">
    <property type="protein sequence ID" value="TDN97823.1"/>
    <property type="molecule type" value="Genomic_DNA"/>
</dbReference>
<accession>A0A4R6GRJ4</accession>